<protein>
    <submittedName>
        <fullName evidence="8">GTP-binding protein</fullName>
    </submittedName>
</protein>
<comment type="caution">
    <text evidence="8">The sequence shown here is derived from an EMBL/GenBank/DDBJ whole genome shotgun (WGS) entry which is preliminary data.</text>
</comment>
<evidence type="ECO:0000256" key="2">
    <source>
        <dbReference type="ARBA" id="ARBA00022741"/>
    </source>
</evidence>
<evidence type="ECO:0000256" key="6">
    <source>
        <dbReference type="SAM" id="Coils"/>
    </source>
</evidence>
<dbReference type="InterPro" id="IPR027417">
    <property type="entry name" value="P-loop_NTPase"/>
</dbReference>
<keyword evidence="3" id="KW-0378">Hydrolase</keyword>
<keyword evidence="5" id="KW-0472">Membrane</keyword>
<feature type="domain" description="Dynamin N-terminal" evidence="7">
    <location>
        <begin position="594"/>
        <end position="800"/>
    </location>
</feature>
<dbReference type="AlphaFoldDB" id="A0AAP8TTU7"/>
<dbReference type="GO" id="GO:0005525">
    <property type="term" value="F:GTP binding"/>
    <property type="evidence" value="ECO:0007669"/>
    <property type="project" value="UniProtKB-KW"/>
</dbReference>
<dbReference type="SUPFAM" id="SSF52540">
    <property type="entry name" value="P-loop containing nucleoside triphosphate hydrolases"/>
    <property type="match status" value="2"/>
</dbReference>
<keyword evidence="4" id="KW-0342">GTP-binding</keyword>
<evidence type="ECO:0000256" key="1">
    <source>
        <dbReference type="ARBA" id="ARBA00004370"/>
    </source>
</evidence>
<keyword evidence="2" id="KW-0547">Nucleotide-binding</keyword>
<evidence type="ECO:0000259" key="7">
    <source>
        <dbReference type="Pfam" id="PF00350"/>
    </source>
</evidence>
<feature type="coiled-coil region" evidence="6">
    <location>
        <begin position="888"/>
        <end position="915"/>
    </location>
</feature>
<reference evidence="8 9" key="1">
    <citation type="submission" date="2017-08" db="EMBL/GenBank/DDBJ databases">
        <title>Draft genome sequences of 64 type strains of genus Staph aureus.</title>
        <authorList>
            <person name="Cole K."/>
            <person name="Golubchik T."/>
            <person name="Russell J."/>
            <person name="Foster D."/>
            <person name="Llewelyn M."/>
            <person name="Wilson D."/>
            <person name="Crook D."/>
            <person name="Paul J."/>
        </authorList>
    </citation>
    <scope>NUCLEOTIDE SEQUENCE [LARGE SCALE GENOMIC DNA]</scope>
    <source>
        <strain evidence="8 9">NCTC 12101</strain>
    </source>
</reference>
<dbReference type="GO" id="GO:0016020">
    <property type="term" value="C:membrane"/>
    <property type="evidence" value="ECO:0007669"/>
    <property type="project" value="UniProtKB-SubCell"/>
</dbReference>
<dbReference type="EMBL" id="PPQW01000007">
    <property type="protein sequence ID" value="PNZ68958.1"/>
    <property type="molecule type" value="Genomic_DNA"/>
</dbReference>
<dbReference type="CDD" id="cd09912">
    <property type="entry name" value="DLP_2"/>
    <property type="match status" value="1"/>
</dbReference>
<evidence type="ECO:0000256" key="4">
    <source>
        <dbReference type="ARBA" id="ARBA00023134"/>
    </source>
</evidence>
<dbReference type="GO" id="GO:0003924">
    <property type="term" value="F:GTPase activity"/>
    <property type="evidence" value="ECO:0007669"/>
    <property type="project" value="InterPro"/>
</dbReference>
<comment type="subcellular location">
    <subcellularLocation>
        <location evidence="1">Membrane</location>
    </subcellularLocation>
</comment>
<dbReference type="RefSeq" id="WP_059106784.1">
    <property type="nucleotide sequence ID" value="NZ_AP024589.1"/>
</dbReference>
<evidence type="ECO:0000313" key="9">
    <source>
        <dbReference type="Proteomes" id="UP000242470"/>
    </source>
</evidence>
<accession>A0AAP8TTU7</accession>
<dbReference type="Gene3D" id="3.40.50.300">
    <property type="entry name" value="P-loop containing nucleotide triphosphate hydrolases"/>
    <property type="match status" value="2"/>
</dbReference>
<proteinExistence type="predicted"/>
<evidence type="ECO:0000313" key="8">
    <source>
        <dbReference type="EMBL" id="PNZ68958.1"/>
    </source>
</evidence>
<dbReference type="InterPro" id="IPR027094">
    <property type="entry name" value="Mitofusin_fam"/>
</dbReference>
<evidence type="ECO:0000256" key="5">
    <source>
        <dbReference type="ARBA" id="ARBA00023136"/>
    </source>
</evidence>
<name>A0AAP8TTU7_9STAP</name>
<dbReference type="Pfam" id="PF00350">
    <property type="entry name" value="Dynamin_N"/>
    <property type="match status" value="2"/>
</dbReference>
<feature type="domain" description="Dynamin N-terminal" evidence="7">
    <location>
        <begin position="45"/>
        <end position="195"/>
    </location>
</feature>
<evidence type="ECO:0000256" key="3">
    <source>
        <dbReference type="ARBA" id="ARBA00022801"/>
    </source>
</evidence>
<dbReference type="PANTHER" id="PTHR10465">
    <property type="entry name" value="TRANSMEMBRANE GTPASE FZO1"/>
    <property type="match status" value="1"/>
</dbReference>
<dbReference type="GeneID" id="64982256"/>
<gene>
    <name evidence="8" type="ORF">CD158_02070</name>
</gene>
<dbReference type="NCBIfam" id="TIGR00231">
    <property type="entry name" value="small_GTP"/>
    <property type="match status" value="1"/>
</dbReference>
<keyword evidence="6" id="KW-0175">Coiled coil</keyword>
<dbReference type="InterPro" id="IPR005225">
    <property type="entry name" value="Small_GTP-bd"/>
</dbReference>
<dbReference type="Proteomes" id="UP000242470">
    <property type="component" value="Unassembled WGS sequence"/>
</dbReference>
<dbReference type="InterPro" id="IPR045063">
    <property type="entry name" value="Dynamin_N"/>
</dbReference>
<dbReference type="PANTHER" id="PTHR10465:SF0">
    <property type="entry name" value="SARCALUMENIN"/>
    <property type="match status" value="1"/>
</dbReference>
<organism evidence="8 9">
    <name type="scientific">Staphylococcus auricularis</name>
    <dbReference type="NCBI Taxonomy" id="29379"/>
    <lineage>
        <taxon>Bacteria</taxon>
        <taxon>Bacillati</taxon>
        <taxon>Bacillota</taxon>
        <taxon>Bacilli</taxon>
        <taxon>Bacillales</taxon>
        <taxon>Staphylococcaceae</taxon>
        <taxon>Staphylococcus</taxon>
    </lineage>
</organism>
<sequence>MSNTEHLDILYKLKKEVEKSNNQTLVHSINQMIKKVYLDQYTGTFVGHFSAGKSTLVNLILEQNILPSSPVPTTSNTAIVSVSEEPGIVANLDHQRYTLLDNYEQVKQMNRENVNVESVEIKFTSNKFSNGFTLQDTPGVDSNVSTHQSSIEQFMYTSNIIFYTVDYNHVQSALNFQFMKRLNQNGIPVVFVINQIDKHSDDELSFEAFKERVELAIQEWDLSLERIFYVSKYDHPHNEIDALSSYLVEKDQHREAMEDYVARMVQFITTSQLAYIQNEMQQLLEVLDVEESNFNQAYLTFQQNQQVSEEAQLLNDEAELATFLKNKRQDILDNAYVMTHDMRERLRLYLESRAQQFKVSGLFNKKKKLQHIQQQRLDDAIALLQEKVNQQIRQPLREDMSFLTRFINDAQTTEAILNQHYDIDPSIIENRYQPQISISNQYVLTFSDDLLKAVKQQIKSQSEPLFDEAVQHAQAKGVQTEQDQDHALYEQYVELRDLKHSLTTENYHHYYIHIDDSLDKLIDRTEIHYTPSRTDKNIRKYDDNDTTTSEIQHTSRIDTIKRALDLVEPVPLFEQTKADIRETLNRLEKKVIKIGVFGTFSAGKSSLINALLGDYYLVSSPNPTTAATTELSYGNGSAITLKSEAQLLEELNHVFEVHNVSFDSITQFLKQNVEKLKAQLEKNQLAFIRAIEKHYDMYQDMLAEGQKHTINQQEVKKWSAQDEYATFVKTVHLQLPLEWLKDKIIVDSLGLHSNNQRHTNETEKILTSSDLILYVSYFNHLFTDNDKKFIEHMKQMNQLNENQAFKMVVNAVDLAESDEDKAAVIDYVKDALAQVQLNSDIYAVSSRSALAAADEGVDQLRESIDHFANVTSKDILQQQMIHQLTHINQAYRDMIDEYQTNRAQIEQRKQKLTDYARHGVMSLQTIQTVGQRSQNEVEDQIYHLTERLKLYLLDDAKAFYNTQMTQNSDFSQEKRLTTKAYLDHIHQRLYLEQSLLVERTKKYFTSELKNEIAPLKQALEQLHVFIDPSFSELTFELDRPYVHIELNDLLSRLPKSLNKKNLLNSKKQQALHEEIVQHTMLLLQSGIAQLRTALVNGLTSLQQQSEATFEALEQDTQSQITQLLSVDIDATLINQLETTHRQLSETLQI</sequence>